<evidence type="ECO:0000256" key="2">
    <source>
        <dbReference type="ARBA" id="ARBA00022475"/>
    </source>
</evidence>
<dbReference type="Pfam" id="PF13616">
    <property type="entry name" value="Rotamase_3"/>
    <property type="match status" value="1"/>
</dbReference>
<dbReference type="PANTHER" id="PTHR30081">
    <property type="entry name" value="PROTEIN-EXPORT MEMBRANE PROTEIN SEC"/>
    <property type="match status" value="1"/>
</dbReference>
<proteinExistence type="predicted"/>
<protein>
    <submittedName>
        <fullName evidence="10">Preprotein translocase subunit SecD</fullName>
    </submittedName>
</protein>
<dbReference type="InterPro" id="IPR023058">
    <property type="entry name" value="PPIase_PpiC_CS"/>
</dbReference>
<reference evidence="10 11" key="1">
    <citation type="journal article" date="2015" name="Nature">
        <title>rRNA introns, odd ribosomes, and small enigmatic genomes across a large radiation of phyla.</title>
        <authorList>
            <person name="Brown C.T."/>
            <person name="Hug L.A."/>
            <person name="Thomas B.C."/>
            <person name="Sharon I."/>
            <person name="Castelle C.J."/>
            <person name="Singh A."/>
            <person name="Wilkins M.J."/>
            <person name="Williams K.H."/>
            <person name="Banfield J.F."/>
        </authorList>
    </citation>
    <scope>NUCLEOTIDE SEQUENCE [LARGE SCALE GENOMIC DNA]</scope>
</reference>
<keyword evidence="4" id="KW-0653">Protein transport</keyword>
<dbReference type="InterPro" id="IPR048631">
    <property type="entry name" value="SecD_1st"/>
</dbReference>
<dbReference type="InterPro" id="IPR022646">
    <property type="entry name" value="SecD/SecF_CS"/>
</dbReference>
<keyword evidence="8" id="KW-0697">Rotamase</keyword>
<keyword evidence="6" id="KW-0811">Translocation</keyword>
<dbReference type="InterPro" id="IPR000297">
    <property type="entry name" value="PPIase_PpiC"/>
</dbReference>
<accession>A0A0G1VNS2</accession>
<dbReference type="AlphaFoldDB" id="A0A0G1VNS2"/>
<evidence type="ECO:0000313" key="11">
    <source>
        <dbReference type="Proteomes" id="UP000033965"/>
    </source>
</evidence>
<keyword evidence="7" id="KW-0472">Membrane</keyword>
<dbReference type="InterPro" id="IPR022813">
    <property type="entry name" value="SecD/SecF_arch_bac"/>
</dbReference>
<dbReference type="PROSITE" id="PS01096">
    <property type="entry name" value="PPIC_PPIASE_1"/>
    <property type="match status" value="1"/>
</dbReference>
<dbReference type="Pfam" id="PF21760">
    <property type="entry name" value="SecD_1st"/>
    <property type="match status" value="1"/>
</dbReference>
<keyword evidence="8" id="KW-0413">Isomerase</keyword>
<keyword evidence="5" id="KW-1133">Transmembrane helix</keyword>
<evidence type="ECO:0000259" key="9">
    <source>
        <dbReference type="PROSITE" id="PS50198"/>
    </source>
</evidence>
<evidence type="ECO:0000256" key="8">
    <source>
        <dbReference type="PROSITE-ProRule" id="PRU00278"/>
    </source>
</evidence>
<evidence type="ECO:0000256" key="3">
    <source>
        <dbReference type="ARBA" id="ARBA00022692"/>
    </source>
</evidence>
<dbReference type="Pfam" id="PF07549">
    <property type="entry name" value="Sec_GG"/>
    <property type="match status" value="1"/>
</dbReference>
<dbReference type="SUPFAM" id="SSF54534">
    <property type="entry name" value="FKBP-like"/>
    <property type="match status" value="1"/>
</dbReference>
<evidence type="ECO:0000256" key="7">
    <source>
        <dbReference type="ARBA" id="ARBA00023136"/>
    </source>
</evidence>
<keyword evidence="1" id="KW-0813">Transport</keyword>
<dbReference type="InterPro" id="IPR046357">
    <property type="entry name" value="PPIase_dom_sf"/>
</dbReference>
<organism evidence="10 11">
    <name type="scientific">Candidatus Kaiserbacteria bacterium GW2011_GWA2_49_19</name>
    <dbReference type="NCBI Taxonomy" id="1618669"/>
    <lineage>
        <taxon>Bacteria</taxon>
        <taxon>Candidatus Kaiseribacteriota</taxon>
    </lineage>
</organism>
<evidence type="ECO:0000256" key="4">
    <source>
        <dbReference type="ARBA" id="ARBA00022927"/>
    </source>
</evidence>
<keyword evidence="3" id="KW-0812">Transmembrane</keyword>
<evidence type="ECO:0000256" key="1">
    <source>
        <dbReference type="ARBA" id="ARBA00022448"/>
    </source>
</evidence>
<dbReference type="GO" id="GO:0003755">
    <property type="term" value="F:peptidyl-prolyl cis-trans isomerase activity"/>
    <property type="evidence" value="ECO:0007669"/>
    <property type="project" value="UniProtKB-KW"/>
</dbReference>
<dbReference type="PATRIC" id="fig|1618669.3.peg.557"/>
<dbReference type="EMBL" id="LCPZ01000018">
    <property type="protein sequence ID" value="KKW08096.1"/>
    <property type="molecule type" value="Genomic_DNA"/>
</dbReference>
<dbReference type="GO" id="GO:0015031">
    <property type="term" value="P:protein transport"/>
    <property type="evidence" value="ECO:0007669"/>
    <property type="project" value="UniProtKB-KW"/>
</dbReference>
<sequence length="231" mass="25226">MFLAASAFVFPTYINRGIEWVNAKSNVGLPLLPAAGFNLGLDLQGGAHLVYQAKVDQVPDSDRADAVEGVRDVIERRVRGGLGVAEPLVQTTRVGGDYRVIVELPGVTDVNQAIRMIGETPILEFKEQNNAPARELTAVEKQEMDKFNVAARKKVNEALRVARRERASFADVAARYSEDEETKNNGGDLGFIDVSIYPELYNWAKIHGNGEVGKDLAQTVNGLNGYRAAGR</sequence>
<dbReference type="Proteomes" id="UP000033965">
    <property type="component" value="Unassembled WGS sequence"/>
</dbReference>
<dbReference type="PROSITE" id="PS50198">
    <property type="entry name" value="PPIC_PPIASE_2"/>
    <property type="match status" value="1"/>
</dbReference>
<name>A0A0G1VNS2_9BACT</name>
<comment type="caution">
    <text evidence="10">The sequence shown here is derived from an EMBL/GenBank/DDBJ whole genome shotgun (WGS) entry which is preliminary data.</text>
</comment>
<evidence type="ECO:0000313" key="10">
    <source>
        <dbReference type="EMBL" id="KKW08096.1"/>
    </source>
</evidence>
<evidence type="ECO:0000256" key="5">
    <source>
        <dbReference type="ARBA" id="ARBA00022989"/>
    </source>
</evidence>
<dbReference type="Gene3D" id="3.10.50.40">
    <property type="match status" value="1"/>
</dbReference>
<dbReference type="PANTHER" id="PTHR30081:SF1">
    <property type="entry name" value="PROTEIN TRANSLOCASE SUBUNIT SECD"/>
    <property type="match status" value="1"/>
</dbReference>
<gene>
    <name evidence="10" type="ORF">UY44_C0018G0006</name>
</gene>
<keyword evidence="2" id="KW-1003">Cell membrane</keyword>
<feature type="domain" description="PpiC" evidence="9">
    <location>
        <begin position="128"/>
        <end position="231"/>
    </location>
</feature>
<dbReference type="Gene3D" id="3.30.70.3400">
    <property type="match status" value="1"/>
</dbReference>
<evidence type="ECO:0000256" key="6">
    <source>
        <dbReference type="ARBA" id="ARBA00023010"/>
    </source>
</evidence>
<dbReference type="GO" id="GO:0005886">
    <property type="term" value="C:plasma membrane"/>
    <property type="evidence" value="ECO:0007669"/>
    <property type="project" value="TreeGrafter"/>
</dbReference>